<feature type="chain" id="PRO_5045855404" evidence="2">
    <location>
        <begin position="29"/>
        <end position="611"/>
    </location>
</feature>
<evidence type="ECO:0000313" key="5">
    <source>
        <dbReference type="Proteomes" id="UP000516134"/>
    </source>
</evidence>
<dbReference type="Gene3D" id="3.40.50.1110">
    <property type="entry name" value="SGNH hydrolase"/>
    <property type="match status" value="1"/>
</dbReference>
<evidence type="ECO:0000313" key="4">
    <source>
        <dbReference type="EMBL" id="QNP43841.1"/>
    </source>
</evidence>
<dbReference type="PANTHER" id="PTHR22835">
    <property type="entry name" value="ZINC FINGER FYVE DOMAIN CONTAINING PROTEIN"/>
    <property type="match status" value="1"/>
</dbReference>
<dbReference type="RefSeq" id="WP_187715266.1">
    <property type="nucleotide sequence ID" value="NZ_BAABJC010000001.1"/>
</dbReference>
<dbReference type="Gene3D" id="2.40.128.130">
    <property type="entry name" value="Autotransporter beta-domain"/>
    <property type="match status" value="1"/>
</dbReference>
<dbReference type="InterPro" id="IPR006311">
    <property type="entry name" value="TAT_signal"/>
</dbReference>
<dbReference type="InterPro" id="IPR036709">
    <property type="entry name" value="Autotransporte_beta_dom_sf"/>
</dbReference>
<feature type="signal peptide" evidence="2">
    <location>
        <begin position="1"/>
        <end position="28"/>
    </location>
</feature>
<dbReference type="Proteomes" id="UP000516134">
    <property type="component" value="Chromosome"/>
</dbReference>
<dbReference type="Pfam" id="PF03797">
    <property type="entry name" value="Autotransporter"/>
    <property type="match status" value="1"/>
</dbReference>
<dbReference type="InterPro" id="IPR006315">
    <property type="entry name" value="OM_autotransptr_brl_dom"/>
</dbReference>
<keyword evidence="2" id="KW-0732">Signal</keyword>
<comment type="similarity">
    <text evidence="1">Belongs to the 'GDSL' lipolytic enzyme family.</text>
</comment>
<dbReference type="InterPro" id="IPR001087">
    <property type="entry name" value="GDSL"/>
</dbReference>
<feature type="domain" description="Autotransporter" evidence="3">
    <location>
        <begin position="333"/>
        <end position="611"/>
    </location>
</feature>
<proteinExistence type="inferred from homology"/>
<protein>
    <submittedName>
        <fullName evidence="4">Autotransporter domain-containing protein</fullName>
    </submittedName>
</protein>
<dbReference type="SMART" id="SM00869">
    <property type="entry name" value="Autotransporter"/>
    <property type="match status" value="1"/>
</dbReference>
<evidence type="ECO:0000256" key="1">
    <source>
        <dbReference type="ARBA" id="ARBA00008668"/>
    </source>
</evidence>
<dbReference type="PROSITE" id="PS51208">
    <property type="entry name" value="AUTOTRANSPORTER"/>
    <property type="match status" value="1"/>
</dbReference>
<evidence type="ECO:0000259" key="3">
    <source>
        <dbReference type="PROSITE" id="PS51208"/>
    </source>
</evidence>
<evidence type="ECO:0000256" key="2">
    <source>
        <dbReference type="SAM" id="SignalP"/>
    </source>
</evidence>
<dbReference type="EMBL" id="CP060780">
    <property type="protein sequence ID" value="QNP43841.1"/>
    <property type="molecule type" value="Genomic_DNA"/>
</dbReference>
<dbReference type="SUPFAM" id="SSF52266">
    <property type="entry name" value="SGNH hydrolase"/>
    <property type="match status" value="1"/>
</dbReference>
<accession>A0ABX6T1W4</accession>
<dbReference type="Pfam" id="PF00657">
    <property type="entry name" value="Lipase_GDSL"/>
    <property type="match status" value="1"/>
</dbReference>
<dbReference type="PROSITE" id="PS51318">
    <property type="entry name" value="TAT"/>
    <property type="match status" value="1"/>
</dbReference>
<dbReference type="NCBIfam" id="TIGR01414">
    <property type="entry name" value="autotrans_barl"/>
    <property type="match status" value="1"/>
</dbReference>
<reference evidence="4 5" key="1">
    <citation type="submission" date="2020-08" db="EMBL/GenBank/DDBJ databases">
        <title>Genome sequence of Sphingomonas daechungensis KACC 18115T.</title>
        <authorList>
            <person name="Hyun D.-W."/>
            <person name="Bae J.-W."/>
        </authorList>
    </citation>
    <scope>NUCLEOTIDE SEQUENCE [LARGE SCALE GENOMIC DNA]</scope>
    <source>
        <strain evidence="4 5">KACC 18115</strain>
    </source>
</reference>
<dbReference type="SUPFAM" id="SSF103515">
    <property type="entry name" value="Autotransporter"/>
    <property type="match status" value="1"/>
</dbReference>
<organism evidence="4 5">
    <name type="scientific">Sphingomonas daechungensis</name>
    <dbReference type="NCBI Taxonomy" id="1176646"/>
    <lineage>
        <taxon>Bacteria</taxon>
        <taxon>Pseudomonadati</taxon>
        <taxon>Pseudomonadota</taxon>
        <taxon>Alphaproteobacteria</taxon>
        <taxon>Sphingomonadales</taxon>
        <taxon>Sphingomonadaceae</taxon>
        <taxon>Sphingomonas</taxon>
    </lineage>
</organism>
<gene>
    <name evidence="4" type="ORF">H9L15_04170</name>
</gene>
<dbReference type="InterPro" id="IPR005546">
    <property type="entry name" value="Autotransporte_beta"/>
</dbReference>
<name>A0ABX6T1W4_9SPHN</name>
<dbReference type="InterPro" id="IPR036514">
    <property type="entry name" value="SGNH_hydro_sf"/>
</dbReference>
<dbReference type="PANTHER" id="PTHR22835:SF659">
    <property type="entry name" value="GDSL LIPASE_ACYLHYDROLASE, PUTATIVE (AFU_ORTHOLOGUE AFUA_2G00510)-RELATED"/>
    <property type="match status" value="1"/>
</dbReference>
<keyword evidence="5" id="KW-1185">Reference proteome</keyword>
<sequence>MTTRRTFGRSLLCASALAATLTATPAMAQHVDSITAFGDSYADDGNLFQIIGFNPAPQVYPTGRFSGGTNYIDTLSQLLNIPVDNFAIGGALTDNTNTNGPGIPGFVTEWNAFLGGGGGPFPTVSGSFDANDLVTVSIGGNDARFYQQQGGTLAGAPTAALGSAAFAQVGLDALVGAGAQNISFLAGNTSILPEIANNPTAQAIRNAYSTTFNTQMQSVLAGYAANGVMVHYLDLTLVGQNIIANPAAYGFTNTGACTPAPQCVTDSAYANQFLFYVDQLHLTSAGFRVVGQYIATQLQAPLTLGAQGELALDTSRQFGRTLSSRVDLGSPRDGDVSEGMKLFIVGDTFSHDVPISTANDPYDIDGVGVTVGATYGFGTGVVGVAGNYTRPRARFIGDTARTDTDSWQLGGFGGFAIGGAFAQGHLGYGWDSHDIRRQGVVQNMRAKADGSHWTAGAKAGYLMPLGVMRAGPVVAIDYAKAKVDGYTETGDPALTLNVDSTSAKSLVGGLGLELRGDFDTSDLSVRPYLTGMLEKELSNGSRTMLFSQTSSPGIINSWNLGDRPDGIYGRISGGGTAEIVDNVTINAVLSTTVSRDNGNEVSGHVGFNFGF</sequence>